<feature type="transmembrane region" description="Helical" evidence="8">
    <location>
        <begin position="86"/>
        <end position="105"/>
    </location>
</feature>
<dbReference type="PANTHER" id="PTHR33406">
    <property type="entry name" value="MEMBRANE PROTEIN MJ1562-RELATED"/>
    <property type="match status" value="1"/>
</dbReference>
<feature type="transmembrane region" description="Helical" evidence="8">
    <location>
        <begin position="637"/>
        <end position="657"/>
    </location>
</feature>
<name>A0A7D6V7W4_9NOCA</name>
<comment type="subcellular location">
    <subcellularLocation>
        <location evidence="1">Cell membrane</location>
        <topology evidence="1">Multi-pass membrane protein</topology>
    </subcellularLocation>
</comment>
<evidence type="ECO:0000256" key="1">
    <source>
        <dbReference type="ARBA" id="ARBA00004651"/>
    </source>
</evidence>
<feature type="transmembrane region" description="Helical" evidence="8">
    <location>
        <begin position="378"/>
        <end position="405"/>
    </location>
</feature>
<evidence type="ECO:0000256" key="2">
    <source>
        <dbReference type="ARBA" id="ARBA00010157"/>
    </source>
</evidence>
<feature type="domain" description="SSD" evidence="9">
    <location>
        <begin position="607"/>
        <end position="735"/>
    </location>
</feature>
<evidence type="ECO:0000313" key="11">
    <source>
        <dbReference type="Proteomes" id="UP000515512"/>
    </source>
</evidence>
<dbReference type="Gene3D" id="1.20.1640.10">
    <property type="entry name" value="Multidrug efflux transporter AcrB transmembrane domain"/>
    <property type="match status" value="2"/>
</dbReference>
<keyword evidence="11" id="KW-1185">Reference proteome</keyword>
<keyword evidence="4 8" id="KW-0812">Transmembrane</keyword>
<organism evidence="10 11">
    <name type="scientific">Nocardia huaxiensis</name>
    <dbReference type="NCBI Taxonomy" id="2755382"/>
    <lineage>
        <taxon>Bacteria</taxon>
        <taxon>Bacillati</taxon>
        <taxon>Actinomycetota</taxon>
        <taxon>Actinomycetes</taxon>
        <taxon>Mycobacteriales</taxon>
        <taxon>Nocardiaceae</taxon>
        <taxon>Nocardia</taxon>
    </lineage>
</organism>
<feature type="transmembrane region" description="Helical" evidence="8">
    <location>
        <begin position="345"/>
        <end position="366"/>
    </location>
</feature>
<feature type="domain" description="SSD" evidence="9">
    <location>
        <begin position="280"/>
        <end position="399"/>
    </location>
</feature>
<dbReference type="KEGG" id="nhu:H0264_20445"/>
<feature type="region of interest" description="Disordered" evidence="7">
    <location>
        <begin position="50"/>
        <end position="78"/>
    </location>
</feature>
<keyword evidence="3" id="KW-1003">Cell membrane</keyword>
<dbReference type="InterPro" id="IPR000731">
    <property type="entry name" value="SSD"/>
</dbReference>
<keyword evidence="5 8" id="KW-1133">Transmembrane helix</keyword>
<evidence type="ECO:0000256" key="5">
    <source>
        <dbReference type="ARBA" id="ARBA00022989"/>
    </source>
</evidence>
<feature type="transmembrane region" description="Helical" evidence="8">
    <location>
        <begin position="302"/>
        <end position="324"/>
    </location>
</feature>
<keyword evidence="6 8" id="KW-0472">Membrane</keyword>
<dbReference type="Proteomes" id="UP000515512">
    <property type="component" value="Chromosome"/>
</dbReference>
<evidence type="ECO:0000313" key="10">
    <source>
        <dbReference type="EMBL" id="QLY27822.1"/>
    </source>
</evidence>
<feature type="transmembrane region" description="Helical" evidence="8">
    <location>
        <begin position="269"/>
        <end position="290"/>
    </location>
</feature>
<dbReference type="GO" id="GO:0005886">
    <property type="term" value="C:plasma membrane"/>
    <property type="evidence" value="ECO:0007669"/>
    <property type="project" value="UniProtKB-SubCell"/>
</dbReference>
<proteinExistence type="inferred from homology"/>
<dbReference type="PROSITE" id="PS50156">
    <property type="entry name" value="SSD"/>
    <property type="match status" value="2"/>
</dbReference>
<feature type="transmembrane region" description="Helical" evidence="8">
    <location>
        <begin position="580"/>
        <end position="597"/>
    </location>
</feature>
<feature type="transmembrane region" description="Helical" evidence="8">
    <location>
        <begin position="678"/>
        <end position="700"/>
    </location>
</feature>
<dbReference type="PANTHER" id="PTHR33406:SF6">
    <property type="entry name" value="MEMBRANE PROTEIN YDGH-RELATED"/>
    <property type="match status" value="1"/>
</dbReference>
<dbReference type="InterPro" id="IPR050545">
    <property type="entry name" value="Mycobact_MmpL"/>
</dbReference>
<dbReference type="Pfam" id="PF03176">
    <property type="entry name" value="MMPL"/>
    <property type="match status" value="2"/>
</dbReference>
<sequence length="767" mass="80048">MSTGPGGPDSPAEAHSPPSSSTAVSNPSASHCLRIPVIVRESDRPRVLRAEYAEQPSPGGRNRRRISRGLPGSPVPRGDRKVKRRAWLLIGLWIAVLAALTPWAGSLDDVKSDKETDYLPASAQSTMVAELEALLPGGTSNVFIVVYERDSGLTDADKATATQQFDTLTAAYGNGAGPDRPLASADGKALMYPVLVDQSHGEAAEYIEDFRSRLTEHPDGLSVQVTGPGGLQADFEGAFEGIDEQLLLATVLVVAVILLLTYRSPLLWLIPLISVAGANIASMAAVYGLVKAFDITVNDQSAAVLTILVFGVGTDYALLIVARYREELHHHSNVGTAMLAALRNSVPAIAASAATVSIGLLCLLAADMNNAAGMGPVGAAGIVCTLAVMVTLFPALLVVCGRWIFWPRIPRVDTVAIAHTGVWDRVGATIARRPIAAAASSIVVLGLLTLGLLGNTAALSRADQFVRTPESVAGQAVLTEHFPERAGTPLTVMARNESRDAVLRAIEADPGIGAAELGRTGPEFGEITAIPVDPADSAGEHATIERLRTGLAQVAPGTVVGGPSAAELDIAEASSRDRTVVLPLVLLVVTAVLGLLLRSLAAPIGLVLTVVLSFGSALGASIFLFEHVFAFNGLDPGLVLLAFLFLVALGVDYNIFLMSRAREEALQAGTRAGILRSLSVTGGVITSAGIVLAATFAVLVTLPLVSLAQIGFTVAFGVLLDTLLVRSILVPALTLLAGDRVWWPSALSRRAAQPPEPVEPAPEPARI</sequence>
<dbReference type="InterPro" id="IPR004869">
    <property type="entry name" value="MMPL_dom"/>
</dbReference>
<dbReference type="AlphaFoldDB" id="A0A7D6V7W4"/>
<evidence type="ECO:0000256" key="7">
    <source>
        <dbReference type="SAM" id="MobiDB-lite"/>
    </source>
</evidence>
<protein>
    <submittedName>
        <fullName evidence="10">MMPL family transporter</fullName>
    </submittedName>
</protein>
<dbReference type="EMBL" id="CP059399">
    <property type="protein sequence ID" value="QLY27822.1"/>
    <property type="molecule type" value="Genomic_DNA"/>
</dbReference>
<evidence type="ECO:0000259" key="9">
    <source>
        <dbReference type="PROSITE" id="PS50156"/>
    </source>
</evidence>
<feature type="transmembrane region" description="Helical" evidence="8">
    <location>
        <begin position="706"/>
        <end position="725"/>
    </location>
</feature>
<feature type="transmembrane region" description="Helical" evidence="8">
    <location>
        <begin position="435"/>
        <end position="454"/>
    </location>
</feature>
<dbReference type="SUPFAM" id="SSF82866">
    <property type="entry name" value="Multidrug efflux transporter AcrB transmembrane domain"/>
    <property type="match status" value="2"/>
</dbReference>
<evidence type="ECO:0000256" key="6">
    <source>
        <dbReference type="ARBA" id="ARBA00023136"/>
    </source>
</evidence>
<evidence type="ECO:0000256" key="3">
    <source>
        <dbReference type="ARBA" id="ARBA00022475"/>
    </source>
</evidence>
<feature type="region of interest" description="Disordered" evidence="7">
    <location>
        <begin position="1"/>
        <end position="28"/>
    </location>
</feature>
<evidence type="ECO:0000256" key="8">
    <source>
        <dbReference type="SAM" id="Phobius"/>
    </source>
</evidence>
<gene>
    <name evidence="10" type="ORF">H0264_20445</name>
</gene>
<evidence type="ECO:0000256" key="4">
    <source>
        <dbReference type="ARBA" id="ARBA00022692"/>
    </source>
</evidence>
<feature type="transmembrane region" description="Helical" evidence="8">
    <location>
        <begin position="604"/>
        <end position="625"/>
    </location>
</feature>
<comment type="similarity">
    <text evidence="2">Belongs to the resistance-nodulation-cell division (RND) (TC 2.A.6) family. MmpL subfamily.</text>
</comment>
<feature type="compositionally biased region" description="Low complexity" evidence="7">
    <location>
        <begin position="10"/>
        <end position="28"/>
    </location>
</feature>
<accession>A0A7D6V7W4</accession>
<feature type="transmembrane region" description="Helical" evidence="8">
    <location>
        <begin position="245"/>
        <end position="262"/>
    </location>
</feature>
<reference evidence="10 11" key="1">
    <citation type="submission" date="2020-07" db="EMBL/GenBank/DDBJ databases">
        <authorList>
            <person name="Zhuang K."/>
            <person name="Ran Y."/>
        </authorList>
    </citation>
    <scope>NUCLEOTIDE SEQUENCE [LARGE SCALE GENOMIC DNA]</scope>
    <source>
        <strain evidence="10 11">WCH-YHL-001</strain>
    </source>
</reference>